<dbReference type="InterPro" id="IPR012795">
    <property type="entry name" value="tRNA_Ile_lys_synt_N"/>
</dbReference>
<dbReference type="HAMAP" id="MF_01161">
    <property type="entry name" value="tRNA_Ile_lys_synt"/>
    <property type="match status" value="1"/>
</dbReference>
<dbReference type="CDD" id="cd01992">
    <property type="entry name" value="TilS_N"/>
    <property type="match status" value="1"/>
</dbReference>
<dbReference type="PANTHER" id="PTHR43033">
    <property type="entry name" value="TRNA(ILE)-LYSIDINE SYNTHASE-RELATED"/>
    <property type="match status" value="1"/>
</dbReference>
<evidence type="ECO:0000256" key="6">
    <source>
        <dbReference type="ARBA" id="ARBA00048539"/>
    </source>
</evidence>
<dbReference type="Pfam" id="PF01171">
    <property type="entry name" value="ATP_bind_3"/>
    <property type="match status" value="1"/>
</dbReference>
<dbReference type="GO" id="GO:0032267">
    <property type="term" value="F:tRNA(Ile)-lysidine synthase activity"/>
    <property type="evidence" value="ECO:0007669"/>
    <property type="project" value="UniProtKB-EC"/>
</dbReference>
<evidence type="ECO:0000256" key="7">
    <source>
        <dbReference type="HAMAP-Rule" id="MF_01161"/>
    </source>
</evidence>
<feature type="domain" description="tRNA(Ile)-lysidine synthase substrate-binding" evidence="9">
    <location>
        <begin position="278"/>
        <end position="341"/>
    </location>
</feature>
<feature type="binding site" evidence="7">
    <location>
        <begin position="42"/>
        <end position="47"/>
    </location>
    <ligand>
        <name>ATP</name>
        <dbReference type="ChEBI" id="CHEBI:30616"/>
    </ligand>
</feature>
<evidence type="ECO:0000313" key="11">
    <source>
        <dbReference type="Proteomes" id="UP000664398"/>
    </source>
</evidence>
<sequence>MVQRAVLETRASARRALRGWLTERAPEAGRGASPPLVLVALSGGADSLALAAAVAYEAPRVGLRPGAVVVDHGLQRESASVAAGAAEQAAALGLDPVHVERVRVEGERGEGPEAAARDARYAAFARVAGRTRAAAILTAHTRDDQAEQVLLALARGSGLRSIAGIPQRRPLPGSEGAIVLRPFLGERPAITRQTTLAACGELGLEYWRDPHNGDPVYARVRVRERVLPELERELGPGIAAALARSADLARDDADALDALAEETLEEIVEHAEAGIAVSLAALAANPPALRHRMIRTIARAEFGVQLSREHTLAVARLVTDWRGQGPIDVPGASVRRELGRLVFTAR</sequence>
<dbReference type="InterPro" id="IPR012094">
    <property type="entry name" value="tRNA_Ile_lys_synt"/>
</dbReference>
<proteinExistence type="inferred from homology"/>
<name>A0A939RUB2_9MICO</name>
<keyword evidence="5 7" id="KW-0067">ATP-binding</keyword>
<dbReference type="SUPFAM" id="SSF82829">
    <property type="entry name" value="MesJ substrate recognition domain-like"/>
    <property type="match status" value="1"/>
</dbReference>
<dbReference type="InterPro" id="IPR015262">
    <property type="entry name" value="tRNA_Ile_lys_synt_subst-bd"/>
</dbReference>
<keyword evidence="11" id="KW-1185">Reference proteome</keyword>
<dbReference type="InterPro" id="IPR011063">
    <property type="entry name" value="TilS/TtcA_N"/>
</dbReference>
<comment type="catalytic activity">
    <reaction evidence="6 7">
        <text>cytidine(34) in tRNA(Ile2) + L-lysine + ATP = lysidine(34) in tRNA(Ile2) + AMP + diphosphate + H(+)</text>
        <dbReference type="Rhea" id="RHEA:43744"/>
        <dbReference type="Rhea" id="RHEA-COMP:10625"/>
        <dbReference type="Rhea" id="RHEA-COMP:10670"/>
        <dbReference type="ChEBI" id="CHEBI:15378"/>
        <dbReference type="ChEBI" id="CHEBI:30616"/>
        <dbReference type="ChEBI" id="CHEBI:32551"/>
        <dbReference type="ChEBI" id="CHEBI:33019"/>
        <dbReference type="ChEBI" id="CHEBI:82748"/>
        <dbReference type="ChEBI" id="CHEBI:83665"/>
        <dbReference type="ChEBI" id="CHEBI:456215"/>
        <dbReference type="EC" id="6.3.4.19"/>
    </reaction>
</comment>
<dbReference type="EMBL" id="JAGDYL010000014">
    <property type="protein sequence ID" value="MBO1805520.1"/>
    <property type="molecule type" value="Genomic_DNA"/>
</dbReference>
<accession>A0A939RUB2</accession>
<keyword evidence="2 7" id="KW-0436">Ligase</keyword>
<protein>
    <recommendedName>
        <fullName evidence="7">tRNA(Ile)-lysidine synthase</fullName>
        <ecNumber evidence="7">6.3.4.19</ecNumber>
    </recommendedName>
    <alternativeName>
        <fullName evidence="7">tRNA(Ile)-2-lysyl-cytidine synthase</fullName>
    </alternativeName>
    <alternativeName>
        <fullName evidence="7">tRNA(Ile)-lysidine synthetase</fullName>
    </alternativeName>
</protein>
<dbReference type="InterPro" id="IPR014729">
    <property type="entry name" value="Rossmann-like_a/b/a_fold"/>
</dbReference>
<dbReference type="Gene3D" id="1.20.59.20">
    <property type="match status" value="1"/>
</dbReference>
<reference evidence="10" key="1">
    <citation type="submission" date="2021-03" db="EMBL/GenBank/DDBJ databases">
        <title>Leucobacter chromiisoli sp. nov., isolated from chromium-containing soil of chemical plant.</title>
        <authorList>
            <person name="Xu Z."/>
        </authorList>
    </citation>
    <scope>NUCLEOTIDE SEQUENCE</scope>
    <source>
        <strain evidence="10">A2</strain>
    </source>
</reference>
<dbReference type="AlphaFoldDB" id="A0A939RUB2"/>
<evidence type="ECO:0000259" key="8">
    <source>
        <dbReference type="Pfam" id="PF01171"/>
    </source>
</evidence>
<keyword evidence="4 7" id="KW-0547">Nucleotide-binding</keyword>
<dbReference type="NCBIfam" id="TIGR02432">
    <property type="entry name" value="lysidine_TilS_N"/>
    <property type="match status" value="1"/>
</dbReference>
<comment type="function">
    <text evidence="7">Ligates lysine onto the cytidine present at position 34 of the AUA codon-specific tRNA(Ile) that contains the anticodon CAU, in an ATP-dependent manner. Cytidine is converted to lysidine, thus changing the amino acid specificity of the tRNA from methionine to isoleucine.</text>
</comment>
<dbReference type="RefSeq" id="WP_208045990.1">
    <property type="nucleotide sequence ID" value="NZ_JAGDYL010000014.1"/>
</dbReference>
<evidence type="ECO:0000256" key="1">
    <source>
        <dbReference type="ARBA" id="ARBA00022490"/>
    </source>
</evidence>
<evidence type="ECO:0000256" key="5">
    <source>
        <dbReference type="ARBA" id="ARBA00022840"/>
    </source>
</evidence>
<keyword evidence="3 7" id="KW-0819">tRNA processing</keyword>
<dbReference type="EC" id="6.3.4.19" evidence="7"/>
<dbReference type="Proteomes" id="UP000664398">
    <property type="component" value="Unassembled WGS sequence"/>
</dbReference>
<dbReference type="GO" id="GO:0005524">
    <property type="term" value="F:ATP binding"/>
    <property type="evidence" value="ECO:0007669"/>
    <property type="project" value="UniProtKB-UniRule"/>
</dbReference>
<comment type="similarity">
    <text evidence="7">Belongs to the tRNA(Ile)-lysidine synthase family.</text>
</comment>
<dbReference type="Pfam" id="PF09179">
    <property type="entry name" value="TilS"/>
    <property type="match status" value="1"/>
</dbReference>
<keyword evidence="1 7" id="KW-0963">Cytoplasm</keyword>
<evidence type="ECO:0000313" key="10">
    <source>
        <dbReference type="EMBL" id="MBO1805520.1"/>
    </source>
</evidence>
<organism evidence="10 11">
    <name type="scientific">Leucobacter ruminantium</name>
    <dbReference type="NCBI Taxonomy" id="1289170"/>
    <lineage>
        <taxon>Bacteria</taxon>
        <taxon>Bacillati</taxon>
        <taxon>Actinomycetota</taxon>
        <taxon>Actinomycetes</taxon>
        <taxon>Micrococcales</taxon>
        <taxon>Microbacteriaceae</taxon>
        <taxon>Leucobacter</taxon>
    </lineage>
</organism>
<evidence type="ECO:0000256" key="4">
    <source>
        <dbReference type="ARBA" id="ARBA00022741"/>
    </source>
</evidence>
<dbReference type="GO" id="GO:0006400">
    <property type="term" value="P:tRNA modification"/>
    <property type="evidence" value="ECO:0007669"/>
    <property type="project" value="UniProtKB-UniRule"/>
</dbReference>
<evidence type="ECO:0000256" key="2">
    <source>
        <dbReference type="ARBA" id="ARBA00022598"/>
    </source>
</evidence>
<comment type="domain">
    <text evidence="7">The N-terminal region contains the highly conserved SGGXDS motif, predicted to be a P-loop motif involved in ATP binding.</text>
</comment>
<evidence type="ECO:0000256" key="3">
    <source>
        <dbReference type="ARBA" id="ARBA00022694"/>
    </source>
</evidence>
<evidence type="ECO:0000259" key="9">
    <source>
        <dbReference type="Pfam" id="PF09179"/>
    </source>
</evidence>
<gene>
    <name evidence="7 10" type="primary">tilS</name>
    <name evidence="10" type="ORF">J4H91_09340</name>
</gene>
<comment type="caution">
    <text evidence="10">The sequence shown here is derived from an EMBL/GenBank/DDBJ whole genome shotgun (WGS) entry which is preliminary data.</text>
</comment>
<dbReference type="PANTHER" id="PTHR43033:SF1">
    <property type="entry name" value="TRNA(ILE)-LYSIDINE SYNTHASE-RELATED"/>
    <property type="match status" value="1"/>
</dbReference>
<dbReference type="SUPFAM" id="SSF52402">
    <property type="entry name" value="Adenine nucleotide alpha hydrolases-like"/>
    <property type="match status" value="1"/>
</dbReference>
<comment type="subcellular location">
    <subcellularLocation>
        <location evidence="7">Cytoplasm</location>
    </subcellularLocation>
</comment>
<dbReference type="Gene3D" id="3.40.50.620">
    <property type="entry name" value="HUPs"/>
    <property type="match status" value="1"/>
</dbReference>
<dbReference type="GO" id="GO:0005737">
    <property type="term" value="C:cytoplasm"/>
    <property type="evidence" value="ECO:0007669"/>
    <property type="project" value="UniProtKB-SubCell"/>
</dbReference>
<feature type="domain" description="tRNA(Ile)-lysidine/2-thiocytidine synthase N-terminal" evidence="8">
    <location>
        <begin position="37"/>
        <end position="224"/>
    </location>
</feature>